<proteinExistence type="predicted"/>
<name>A0A5B7CJ59_PORTR</name>
<keyword evidence="2" id="KW-1185">Reference proteome</keyword>
<dbReference type="EMBL" id="VSRR010000006">
    <property type="protein sequence ID" value="MPC07693.1"/>
    <property type="molecule type" value="Genomic_DNA"/>
</dbReference>
<dbReference type="Proteomes" id="UP000324222">
    <property type="component" value="Unassembled WGS sequence"/>
</dbReference>
<protein>
    <submittedName>
        <fullName evidence="1">Uncharacterized protein</fullName>
    </submittedName>
</protein>
<gene>
    <name evidence="1" type="ORF">E2C01_000258</name>
</gene>
<reference evidence="1 2" key="1">
    <citation type="submission" date="2019-05" db="EMBL/GenBank/DDBJ databases">
        <title>Another draft genome of Portunus trituberculatus and its Hox gene families provides insights of decapod evolution.</title>
        <authorList>
            <person name="Jeong J.-H."/>
            <person name="Song I."/>
            <person name="Kim S."/>
            <person name="Choi T."/>
            <person name="Kim D."/>
            <person name="Ryu S."/>
            <person name="Kim W."/>
        </authorList>
    </citation>
    <scope>NUCLEOTIDE SEQUENCE [LARGE SCALE GENOMIC DNA]</scope>
    <source>
        <tissue evidence="1">Muscle</tissue>
    </source>
</reference>
<evidence type="ECO:0000313" key="1">
    <source>
        <dbReference type="EMBL" id="MPC07693.1"/>
    </source>
</evidence>
<comment type="caution">
    <text evidence="1">The sequence shown here is derived from an EMBL/GenBank/DDBJ whole genome shotgun (WGS) entry which is preliminary data.</text>
</comment>
<accession>A0A5B7CJ59</accession>
<sequence length="87" mass="10202">MHPASINHLGEMPRLRYKETLADPQVRRVTANWARKNTCFTRHPISLSHVKKGCRHSNEELCRDKKARYADLCQEDNSRKTTRLVTQ</sequence>
<dbReference type="AlphaFoldDB" id="A0A5B7CJ59"/>
<organism evidence="1 2">
    <name type="scientific">Portunus trituberculatus</name>
    <name type="common">Swimming crab</name>
    <name type="synonym">Neptunus trituberculatus</name>
    <dbReference type="NCBI Taxonomy" id="210409"/>
    <lineage>
        <taxon>Eukaryota</taxon>
        <taxon>Metazoa</taxon>
        <taxon>Ecdysozoa</taxon>
        <taxon>Arthropoda</taxon>
        <taxon>Crustacea</taxon>
        <taxon>Multicrustacea</taxon>
        <taxon>Malacostraca</taxon>
        <taxon>Eumalacostraca</taxon>
        <taxon>Eucarida</taxon>
        <taxon>Decapoda</taxon>
        <taxon>Pleocyemata</taxon>
        <taxon>Brachyura</taxon>
        <taxon>Eubrachyura</taxon>
        <taxon>Portunoidea</taxon>
        <taxon>Portunidae</taxon>
        <taxon>Portuninae</taxon>
        <taxon>Portunus</taxon>
    </lineage>
</organism>
<evidence type="ECO:0000313" key="2">
    <source>
        <dbReference type="Proteomes" id="UP000324222"/>
    </source>
</evidence>